<name>A0A5M9K3F0_MONFR</name>
<dbReference type="AlphaFoldDB" id="A0A5M9K3F0"/>
<feature type="transmembrane region" description="Helical" evidence="6">
    <location>
        <begin position="279"/>
        <end position="301"/>
    </location>
</feature>
<feature type="transmembrane region" description="Helical" evidence="6">
    <location>
        <begin position="346"/>
        <end position="365"/>
    </location>
</feature>
<organism evidence="7 8">
    <name type="scientific">Monilinia fructicola</name>
    <name type="common">Brown rot fungus</name>
    <name type="synonym">Ciboria fructicola</name>
    <dbReference type="NCBI Taxonomy" id="38448"/>
    <lineage>
        <taxon>Eukaryota</taxon>
        <taxon>Fungi</taxon>
        <taxon>Dikarya</taxon>
        <taxon>Ascomycota</taxon>
        <taxon>Pezizomycotina</taxon>
        <taxon>Leotiomycetes</taxon>
        <taxon>Helotiales</taxon>
        <taxon>Sclerotiniaceae</taxon>
        <taxon>Monilinia</taxon>
    </lineage>
</organism>
<evidence type="ECO:0000256" key="3">
    <source>
        <dbReference type="ARBA" id="ARBA00022989"/>
    </source>
</evidence>
<dbReference type="EMBL" id="VICG01000002">
    <property type="protein sequence ID" value="KAA8575293.1"/>
    <property type="molecule type" value="Genomic_DNA"/>
</dbReference>
<evidence type="ECO:0008006" key="9">
    <source>
        <dbReference type="Google" id="ProtNLM"/>
    </source>
</evidence>
<dbReference type="VEuPathDB" id="FungiDB:MFRU_002g01750"/>
<feature type="transmembrane region" description="Helical" evidence="6">
    <location>
        <begin position="203"/>
        <end position="225"/>
    </location>
</feature>
<feature type="region of interest" description="Disordered" evidence="5">
    <location>
        <begin position="22"/>
        <end position="46"/>
    </location>
</feature>
<dbReference type="Pfam" id="PF07690">
    <property type="entry name" value="MFS_1"/>
    <property type="match status" value="1"/>
</dbReference>
<comment type="subcellular location">
    <subcellularLocation>
        <location evidence="1">Membrane</location>
        <topology evidence="1">Multi-pass membrane protein</topology>
    </subcellularLocation>
</comment>
<feature type="transmembrane region" description="Helical" evidence="6">
    <location>
        <begin position="321"/>
        <end position="339"/>
    </location>
</feature>
<evidence type="ECO:0000256" key="4">
    <source>
        <dbReference type="ARBA" id="ARBA00023136"/>
    </source>
</evidence>
<accession>A0A5M9K3F0</accession>
<feature type="transmembrane region" description="Helical" evidence="6">
    <location>
        <begin position="409"/>
        <end position="432"/>
    </location>
</feature>
<dbReference type="InterPro" id="IPR036259">
    <property type="entry name" value="MFS_trans_sf"/>
</dbReference>
<evidence type="ECO:0000313" key="7">
    <source>
        <dbReference type="EMBL" id="KAA8575293.1"/>
    </source>
</evidence>
<gene>
    <name evidence="7" type="ORF">EYC84_004472</name>
</gene>
<evidence type="ECO:0000256" key="1">
    <source>
        <dbReference type="ARBA" id="ARBA00004141"/>
    </source>
</evidence>
<keyword evidence="4 6" id="KW-0472">Membrane</keyword>
<keyword evidence="2 6" id="KW-0812">Transmembrane</keyword>
<evidence type="ECO:0000313" key="8">
    <source>
        <dbReference type="Proteomes" id="UP000322873"/>
    </source>
</evidence>
<feature type="transmembrane region" description="Helical" evidence="6">
    <location>
        <begin position="141"/>
        <end position="160"/>
    </location>
</feature>
<sequence length="518" mass="57308">MGFRPWKAKTEGLASEIAIGPESSQYPDGLDHKNDGLTPTVDGPENPVHDRPVEDAQHGVQAVEAVTLVWTKNQLYLAYAFIFLVFFVISMQQQIQNNLSYYVTSSFALLPLTGTTGIVSSIIGGVFRLPIAKFIDLVGRAEGFAIMTAFATIGLVMMAACRNVETYAAAQVFYWLGFDGKAKKAGLIKKSDSGRTWTESISYYFWEFDIIGLLLISAGFVLFLLPFSLASYQKQGWHSGMIIAMLVIGICCLIAFGFYERYADRKSFIPFELLTDYTVIGACLCSAFFFISFYCWDSYFYNYLQAVHGLTVTHTGYVTNIYSIGSCFWAVVISYLIRVTGRFKWLALYFAVPLQILGVGLMIHFRQPHHPIGYVIMCQIFIAFSGGTIVICQQMAVMAAAPHKGVASMLALIGLFTSVGGAVGTAISGAIYTNKFPAALAQKITNEALAKQLYGNLTAQLEYPIGSMERNAVWFAYGESMKWLSVAGTVFMIPCFIFVGMWRDFKVDEMKQVKGTVA</sequence>
<protein>
    <recommendedName>
        <fullName evidence="9">Major facilitator superfamily (MFS) profile domain-containing protein</fullName>
    </recommendedName>
</protein>
<evidence type="ECO:0000256" key="2">
    <source>
        <dbReference type="ARBA" id="ARBA00022692"/>
    </source>
</evidence>
<dbReference type="InterPro" id="IPR011701">
    <property type="entry name" value="MFS"/>
</dbReference>
<evidence type="ECO:0000256" key="6">
    <source>
        <dbReference type="SAM" id="Phobius"/>
    </source>
</evidence>
<dbReference type="PANTHER" id="PTHR23501">
    <property type="entry name" value="MAJOR FACILITATOR SUPERFAMILY"/>
    <property type="match status" value="1"/>
</dbReference>
<dbReference type="FunFam" id="1.20.1250.20:FF:000335">
    <property type="entry name" value="Siderochrome iron transporter 2"/>
    <property type="match status" value="1"/>
</dbReference>
<evidence type="ECO:0000256" key="5">
    <source>
        <dbReference type="SAM" id="MobiDB-lite"/>
    </source>
</evidence>
<keyword evidence="3 6" id="KW-1133">Transmembrane helix</keyword>
<dbReference type="PANTHER" id="PTHR23501:SF107">
    <property type="entry name" value="TRANSPORTER, PUTATIVE (AFU_ORTHOLOGUE AFUA_7G04730)-RELATED"/>
    <property type="match status" value="1"/>
</dbReference>
<dbReference type="GO" id="GO:0005886">
    <property type="term" value="C:plasma membrane"/>
    <property type="evidence" value="ECO:0007669"/>
    <property type="project" value="TreeGrafter"/>
</dbReference>
<feature type="transmembrane region" description="Helical" evidence="6">
    <location>
        <begin position="371"/>
        <end position="397"/>
    </location>
</feature>
<reference evidence="7 8" key="1">
    <citation type="submission" date="2019-06" db="EMBL/GenBank/DDBJ databases">
        <title>Genome Sequence of the Brown Rot Fungal Pathogen Monilinia fructicola.</title>
        <authorList>
            <person name="De Miccolis Angelini R.M."/>
            <person name="Landi L."/>
            <person name="Abate D."/>
            <person name="Pollastro S."/>
            <person name="Romanazzi G."/>
            <person name="Faretra F."/>
        </authorList>
    </citation>
    <scope>NUCLEOTIDE SEQUENCE [LARGE SCALE GENOMIC DNA]</scope>
    <source>
        <strain evidence="7 8">Mfrc123</strain>
    </source>
</reference>
<feature type="transmembrane region" description="Helical" evidence="6">
    <location>
        <begin position="107"/>
        <end position="129"/>
    </location>
</feature>
<feature type="transmembrane region" description="Helical" evidence="6">
    <location>
        <begin position="76"/>
        <end position="95"/>
    </location>
</feature>
<dbReference type="GO" id="GO:0022857">
    <property type="term" value="F:transmembrane transporter activity"/>
    <property type="evidence" value="ECO:0007669"/>
    <property type="project" value="InterPro"/>
</dbReference>
<comment type="caution">
    <text evidence="7">The sequence shown here is derived from an EMBL/GenBank/DDBJ whole genome shotgun (WGS) entry which is preliminary data.</text>
</comment>
<feature type="transmembrane region" description="Helical" evidence="6">
    <location>
        <begin position="483"/>
        <end position="502"/>
    </location>
</feature>
<dbReference type="Proteomes" id="UP000322873">
    <property type="component" value="Unassembled WGS sequence"/>
</dbReference>
<dbReference type="Gene3D" id="1.20.1250.20">
    <property type="entry name" value="MFS general substrate transporter like domains"/>
    <property type="match status" value="1"/>
</dbReference>
<feature type="transmembrane region" description="Helical" evidence="6">
    <location>
        <begin position="237"/>
        <end position="259"/>
    </location>
</feature>
<proteinExistence type="predicted"/>
<keyword evidence="8" id="KW-1185">Reference proteome</keyword>
<dbReference type="SUPFAM" id="SSF103473">
    <property type="entry name" value="MFS general substrate transporter"/>
    <property type="match status" value="1"/>
</dbReference>